<feature type="transmembrane region" description="Helical" evidence="2">
    <location>
        <begin position="39"/>
        <end position="57"/>
    </location>
</feature>
<keyword evidence="2" id="KW-0472">Membrane</keyword>
<protein>
    <recommendedName>
        <fullName evidence="7">DUF5668 domain-containing protein</fullName>
    </recommendedName>
</protein>
<evidence type="ECO:0000313" key="3">
    <source>
        <dbReference type="EMBL" id="PLR85623.1"/>
    </source>
</evidence>
<evidence type="ECO:0000313" key="6">
    <source>
        <dbReference type="Proteomes" id="UP000235114"/>
    </source>
</evidence>
<feature type="transmembrane region" description="Helical" evidence="2">
    <location>
        <begin position="69"/>
        <end position="88"/>
    </location>
</feature>
<organism evidence="3 5">
    <name type="scientific">Bacillus canaveralius</name>
    <dbReference type="NCBI Taxonomy" id="1403243"/>
    <lineage>
        <taxon>Bacteria</taxon>
        <taxon>Bacillati</taxon>
        <taxon>Bacillota</taxon>
        <taxon>Bacilli</taxon>
        <taxon>Bacillales</taxon>
        <taxon>Bacillaceae</taxon>
        <taxon>Bacillus</taxon>
    </lineage>
</organism>
<gene>
    <name evidence="3" type="ORF">CU635_04000</name>
    <name evidence="4" type="ORF">CVD25_16045</name>
</gene>
<name>A0A2N5GQV7_9BACI</name>
<feature type="compositionally biased region" description="Polar residues" evidence="1">
    <location>
        <begin position="261"/>
        <end position="273"/>
    </location>
</feature>
<dbReference type="RefSeq" id="WP_101575889.1">
    <property type="nucleotide sequence ID" value="NZ_PGVA01000005.1"/>
</dbReference>
<comment type="caution">
    <text evidence="3">The sequence shown here is derived from an EMBL/GenBank/DDBJ whole genome shotgun (WGS) entry which is preliminary data.</text>
</comment>
<evidence type="ECO:0000256" key="1">
    <source>
        <dbReference type="SAM" id="MobiDB-lite"/>
    </source>
</evidence>
<keyword evidence="2" id="KW-0812">Transmembrane</keyword>
<dbReference type="Proteomes" id="UP000235114">
    <property type="component" value="Unassembled WGS sequence"/>
</dbReference>
<evidence type="ECO:0000313" key="4">
    <source>
        <dbReference type="EMBL" id="PLR94716.1"/>
    </source>
</evidence>
<accession>A0A2N5GQV7</accession>
<evidence type="ECO:0000313" key="5">
    <source>
        <dbReference type="Proteomes" id="UP000234951"/>
    </source>
</evidence>
<reference evidence="3 5" key="1">
    <citation type="submission" date="2017-11" db="EMBL/GenBank/DDBJ databases">
        <title>Comparitive Functional Genomics of Dry Heat Resistant strains isolated from the Viking Spacecraft.</title>
        <authorList>
            <person name="Seuylemezian A."/>
            <person name="Cooper K."/>
            <person name="Vaishampayan P."/>
        </authorList>
    </citation>
    <scope>NUCLEOTIDE SEQUENCE [LARGE SCALE GENOMIC DNA]</scope>
    <source>
        <strain evidence="3 5">M4.6</strain>
    </source>
</reference>
<keyword evidence="6" id="KW-1185">Reference proteome</keyword>
<evidence type="ECO:0008006" key="7">
    <source>
        <dbReference type="Google" id="ProtNLM"/>
    </source>
</evidence>
<sequence>MRTWRVGTFSMGASLLFLGIFLLVSRIFGYSLMNIMMAWWPTLLVVLGLEILLFLILTKQEKPYLKYDFLSILFVGLLGTAGIGFAVLSSTGLIEKVEETLSRQEKTLDLPGFSQNVEGEISRVVVETENFPITIEGTTEREISIFGKYRAHLGKNEVLVEDVEDYLSVQKKGDSLYVSIKGLPSETGPFEQYTSLDVTLLVPNDLKLEVAANENEVTMKPRTLQNDWSIDRASSVAVHLQENSDINLSAVGVQELNSTGHEWQVSSPENQESAGDPAKEYTEPNKNGSLKMGEGTHRLNIMNTYSVSLNSLP</sequence>
<dbReference type="OrthoDB" id="1707123at2"/>
<feature type="region of interest" description="Disordered" evidence="1">
    <location>
        <begin position="261"/>
        <end position="294"/>
    </location>
</feature>
<dbReference type="EMBL" id="PGVD01000046">
    <property type="protein sequence ID" value="PLR94716.1"/>
    <property type="molecule type" value="Genomic_DNA"/>
</dbReference>
<reference evidence="4 6" key="2">
    <citation type="submission" date="2017-12" db="EMBL/GenBank/DDBJ databases">
        <title>Comparative Functional Genomics of Dry Heat Resistant strains isolated from the Viking Spacecraft.</title>
        <authorList>
            <person name="Seuylemezian A."/>
            <person name="Cooper K."/>
            <person name="Vaishampayan P."/>
        </authorList>
    </citation>
    <scope>NUCLEOTIDE SEQUENCE [LARGE SCALE GENOMIC DNA]</scope>
    <source>
        <strain evidence="4 6">ATCC 29669</strain>
    </source>
</reference>
<keyword evidence="2" id="KW-1133">Transmembrane helix</keyword>
<dbReference type="EMBL" id="PGVA01000005">
    <property type="protein sequence ID" value="PLR85623.1"/>
    <property type="molecule type" value="Genomic_DNA"/>
</dbReference>
<evidence type="ECO:0000256" key="2">
    <source>
        <dbReference type="SAM" id="Phobius"/>
    </source>
</evidence>
<proteinExistence type="predicted"/>
<dbReference type="AlphaFoldDB" id="A0A2N5GQV7"/>
<dbReference type="Proteomes" id="UP000234951">
    <property type="component" value="Unassembled WGS sequence"/>
</dbReference>